<evidence type="ECO:0000256" key="1">
    <source>
        <dbReference type="SAM" id="MobiDB-lite"/>
    </source>
</evidence>
<name>A0A9P7Y915_9HELO</name>
<dbReference type="Proteomes" id="UP000824998">
    <property type="component" value="Unassembled WGS sequence"/>
</dbReference>
<evidence type="ECO:0000313" key="2">
    <source>
        <dbReference type="EMBL" id="KAG9228663.1"/>
    </source>
</evidence>
<feature type="region of interest" description="Disordered" evidence="1">
    <location>
        <begin position="1"/>
        <end position="31"/>
    </location>
</feature>
<sequence>MDQIPTPVKPTPRPRNTSRMSSAVKPTPVSTMGPLNLPARLEALSDTAHGALLIEIFAYLKRGKDKFDDSGRVTKNKLFNTSTEHNEEVIKAAYAWTEELAVNLRAFVNEQVQGNLLALVAPNAANAVVAAPPVSVAAPAEVEDDNVTVKKEFENEELEEPSALDLTLVHSLSSPGGDPISIFTDLQLREFHKAIQKTKRKVSVKLSKIDKENLDGLNEIKSKGDDELTGLFEQLCRILPSDADADADAEDEAELSINPLRIVTPKKRKVEE</sequence>
<gene>
    <name evidence="2" type="ORF">BJ875DRAFT_229835</name>
</gene>
<protein>
    <submittedName>
        <fullName evidence="2">Uncharacterized protein</fullName>
    </submittedName>
</protein>
<comment type="caution">
    <text evidence="2">The sequence shown here is derived from an EMBL/GenBank/DDBJ whole genome shotgun (WGS) entry which is preliminary data.</text>
</comment>
<proteinExistence type="predicted"/>
<organism evidence="2 3">
    <name type="scientific">Amylocarpus encephaloides</name>
    <dbReference type="NCBI Taxonomy" id="45428"/>
    <lineage>
        <taxon>Eukaryota</taxon>
        <taxon>Fungi</taxon>
        <taxon>Dikarya</taxon>
        <taxon>Ascomycota</taxon>
        <taxon>Pezizomycotina</taxon>
        <taxon>Leotiomycetes</taxon>
        <taxon>Helotiales</taxon>
        <taxon>Helotiales incertae sedis</taxon>
        <taxon>Amylocarpus</taxon>
    </lineage>
</organism>
<dbReference type="EMBL" id="MU251883">
    <property type="protein sequence ID" value="KAG9228663.1"/>
    <property type="molecule type" value="Genomic_DNA"/>
</dbReference>
<evidence type="ECO:0000313" key="3">
    <source>
        <dbReference type="Proteomes" id="UP000824998"/>
    </source>
</evidence>
<dbReference type="AlphaFoldDB" id="A0A9P7Y915"/>
<reference evidence="2" key="1">
    <citation type="journal article" date="2021" name="IMA Fungus">
        <title>Genomic characterization of three marine fungi, including Emericellopsis atlantica sp. nov. with signatures of a generalist lifestyle and marine biomass degradation.</title>
        <authorList>
            <person name="Hagestad O.C."/>
            <person name="Hou L."/>
            <person name="Andersen J.H."/>
            <person name="Hansen E.H."/>
            <person name="Altermark B."/>
            <person name="Li C."/>
            <person name="Kuhnert E."/>
            <person name="Cox R.J."/>
            <person name="Crous P.W."/>
            <person name="Spatafora J.W."/>
            <person name="Lail K."/>
            <person name="Amirebrahimi M."/>
            <person name="Lipzen A."/>
            <person name="Pangilinan J."/>
            <person name="Andreopoulos W."/>
            <person name="Hayes R.D."/>
            <person name="Ng V."/>
            <person name="Grigoriev I.V."/>
            <person name="Jackson S.A."/>
            <person name="Sutton T.D.S."/>
            <person name="Dobson A.D.W."/>
            <person name="Rama T."/>
        </authorList>
    </citation>
    <scope>NUCLEOTIDE SEQUENCE</scope>
    <source>
        <strain evidence="2">TRa018bII</strain>
    </source>
</reference>
<keyword evidence="3" id="KW-1185">Reference proteome</keyword>
<accession>A0A9P7Y915</accession>